<evidence type="ECO:0000256" key="6">
    <source>
        <dbReference type="ARBA" id="ARBA00070624"/>
    </source>
</evidence>
<feature type="compositionally biased region" description="Pro residues" evidence="7">
    <location>
        <begin position="137"/>
        <end position="152"/>
    </location>
</feature>
<protein>
    <recommendedName>
        <fullName evidence="6">Resuscitation-promoting factor RpfA</fullName>
    </recommendedName>
</protein>
<feature type="chain" id="PRO_5042188760" description="Resuscitation-promoting factor RpfA" evidence="8">
    <location>
        <begin position="39"/>
        <end position="456"/>
    </location>
</feature>
<evidence type="ECO:0000256" key="8">
    <source>
        <dbReference type="SAM" id="SignalP"/>
    </source>
</evidence>
<feature type="compositionally biased region" description="Pro residues" evidence="7">
    <location>
        <begin position="159"/>
        <end position="178"/>
    </location>
</feature>
<evidence type="ECO:0000256" key="1">
    <source>
        <dbReference type="ARBA" id="ARBA00010830"/>
    </source>
</evidence>
<dbReference type="RefSeq" id="WP_163658040.1">
    <property type="nucleotide sequence ID" value="NZ_AP022560.1"/>
</dbReference>
<dbReference type="FunFam" id="1.10.530.10:FF:000029">
    <property type="entry name" value="Resuscitation-promoting factor RpfA"/>
    <property type="match status" value="1"/>
</dbReference>
<comment type="similarity">
    <text evidence="1">Belongs to the transglycosylase family. Rpf subfamily.</text>
</comment>
<feature type="compositionally biased region" description="Pro residues" evidence="7">
    <location>
        <begin position="235"/>
        <end position="247"/>
    </location>
</feature>
<evidence type="ECO:0000259" key="9">
    <source>
        <dbReference type="Pfam" id="PF06737"/>
    </source>
</evidence>
<evidence type="ECO:0000256" key="2">
    <source>
        <dbReference type="ARBA" id="ARBA00022729"/>
    </source>
</evidence>
<dbReference type="SUPFAM" id="SSF53955">
    <property type="entry name" value="Lysozyme-like"/>
    <property type="match status" value="1"/>
</dbReference>
<dbReference type="Pfam" id="PF06737">
    <property type="entry name" value="Transglycosylas"/>
    <property type="match status" value="1"/>
</dbReference>
<gene>
    <name evidence="10" type="ORF">MMOR_14530</name>
</gene>
<feature type="compositionally biased region" description="Pro residues" evidence="7">
    <location>
        <begin position="185"/>
        <end position="220"/>
    </location>
</feature>
<keyword evidence="11" id="KW-1185">Reference proteome</keyword>
<feature type="region of interest" description="Disordered" evidence="7">
    <location>
        <begin position="420"/>
        <end position="456"/>
    </location>
</feature>
<keyword evidence="5" id="KW-0843">Virulence</keyword>
<dbReference type="Gene3D" id="1.10.530.10">
    <property type="match status" value="1"/>
</dbReference>
<evidence type="ECO:0000256" key="7">
    <source>
        <dbReference type="SAM" id="MobiDB-lite"/>
    </source>
</evidence>
<dbReference type="InterPro" id="IPR023346">
    <property type="entry name" value="Lysozyme-like_dom_sf"/>
</dbReference>
<feature type="compositionally biased region" description="Low complexity" evidence="7">
    <location>
        <begin position="429"/>
        <end position="442"/>
    </location>
</feature>
<feature type="compositionally biased region" description="Pro residues" evidence="7">
    <location>
        <begin position="443"/>
        <end position="456"/>
    </location>
</feature>
<name>A0AAD1H7S5_9MYCO</name>
<dbReference type="Proteomes" id="UP000466681">
    <property type="component" value="Chromosome"/>
</dbReference>
<feature type="domain" description="Resuscitation-promoting factor core lysozyme-like" evidence="9">
    <location>
        <begin position="38"/>
        <end position="114"/>
    </location>
</feature>
<dbReference type="AlphaFoldDB" id="A0AAD1H7S5"/>
<evidence type="ECO:0000313" key="11">
    <source>
        <dbReference type="Proteomes" id="UP000466681"/>
    </source>
</evidence>
<proteinExistence type="inferred from homology"/>
<feature type="compositionally biased region" description="Low complexity" evidence="7">
    <location>
        <begin position="248"/>
        <end position="257"/>
    </location>
</feature>
<organism evidence="10 11">
    <name type="scientific">Mycolicibacterium moriokaense</name>
    <dbReference type="NCBI Taxonomy" id="39691"/>
    <lineage>
        <taxon>Bacteria</taxon>
        <taxon>Bacillati</taxon>
        <taxon>Actinomycetota</taxon>
        <taxon>Actinomycetes</taxon>
        <taxon>Mycobacteriales</taxon>
        <taxon>Mycobacteriaceae</taxon>
        <taxon>Mycolicibacterium</taxon>
    </lineage>
</organism>
<evidence type="ECO:0000256" key="4">
    <source>
        <dbReference type="ARBA" id="ARBA00022801"/>
    </source>
</evidence>
<feature type="signal peptide" evidence="8">
    <location>
        <begin position="1"/>
        <end position="38"/>
    </location>
</feature>
<dbReference type="CDD" id="cd13925">
    <property type="entry name" value="RPF"/>
    <property type="match status" value="1"/>
</dbReference>
<feature type="compositionally biased region" description="Pro residues" evidence="7">
    <location>
        <begin position="258"/>
        <end position="273"/>
    </location>
</feature>
<sequence>MSGRHRKPTASAVNVAKVAFTGAVIGTGGLALAGQANAATDSEWDQVARCESGGNWAINTGNGYHGGLQFSPSTWTSNGGGEFAPAAYLASKEEQIVVAERVLASQGKGAWPSCGRPLSGPTPRSIANDAPEALNNVPPPPVDPFAPPPPAPFDALAAPVPPPPAPVDPLAPPPPPAPIEALAAPVPPPPAPVDPVAPPPADALAAPLPPPPPAPAPPPVQSMAAAAINEAVAPPLAPPPPPPPPAVPEVDALAAPLPEAPAAPAPAPAPEPPIDALAAPVPPPPPVDVQTVANWDVATPNEQAPLWALHADVPLEPAPALPPVPPAAPPAPAPAPLAVLNDVDVPQAAFDAANQAASGELPVPAEVPHLVSPENLNPGTTTDRAAVTSDTPNVSYLKEIWHAIQTQEITGKDALLALTQRPLTTPDRAGQAPLAPGQLPADPALPPPAPAPLPPA</sequence>
<dbReference type="GO" id="GO:0016787">
    <property type="term" value="F:hydrolase activity"/>
    <property type="evidence" value="ECO:0007669"/>
    <property type="project" value="UniProtKB-KW"/>
</dbReference>
<evidence type="ECO:0000313" key="10">
    <source>
        <dbReference type="EMBL" id="BBX00517.1"/>
    </source>
</evidence>
<evidence type="ECO:0000256" key="5">
    <source>
        <dbReference type="ARBA" id="ARBA00023026"/>
    </source>
</evidence>
<dbReference type="KEGG" id="mmor:MMOR_14530"/>
<dbReference type="EMBL" id="AP022560">
    <property type="protein sequence ID" value="BBX00517.1"/>
    <property type="molecule type" value="Genomic_DNA"/>
</dbReference>
<keyword evidence="4" id="KW-0378">Hydrolase</keyword>
<keyword evidence="2 8" id="KW-0732">Signal</keyword>
<feature type="compositionally biased region" description="Low complexity" evidence="7">
    <location>
        <begin position="224"/>
        <end position="234"/>
    </location>
</feature>
<feature type="region of interest" description="Disordered" evidence="7">
    <location>
        <begin position="108"/>
        <end position="287"/>
    </location>
</feature>
<evidence type="ECO:0000256" key="3">
    <source>
        <dbReference type="ARBA" id="ARBA00022737"/>
    </source>
</evidence>
<dbReference type="InterPro" id="IPR010618">
    <property type="entry name" value="RPF"/>
</dbReference>
<accession>A0AAD1H7S5</accession>
<reference evidence="10 11" key="1">
    <citation type="journal article" date="2019" name="Emerg. Microbes Infect.">
        <title>Comprehensive subspecies identification of 175 nontuberculous mycobacteria species based on 7547 genomic profiles.</title>
        <authorList>
            <person name="Matsumoto Y."/>
            <person name="Kinjo T."/>
            <person name="Motooka D."/>
            <person name="Nabeya D."/>
            <person name="Jung N."/>
            <person name="Uechi K."/>
            <person name="Horii T."/>
            <person name="Iida T."/>
            <person name="Fujita J."/>
            <person name="Nakamura S."/>
        </authorList>
    </citation>
    <scope>NUCLEOTIDE SEQUENCE [LARGE SCALE GENOMIC DNA]</scope>
    <source>
        <strain evidence="10 11">JCM 6375</strain>
    </source>
</reference>
<keyword evidence="3" id="KW-0677">Repeat</keyword>